<dbReference type="Proteomes" id="UP000198589">
    <property type="component" value="Unassembled WGS sequence"/>
</dbReference>
<feature type="transmembrane region" description="Helical" evidence="2">
    <location>
        <begin position="121"/>
        <end position="141"/>
    </location>
</feature>
<keyword evidence="4" id="KW-1185">Reference proteome</keyword>
<keyword evidence="2" id="KW-0812">Transmembrane</keyword>
<feature type="transmembrane region" description="Helical" evidence="2">
    <location>
        <begin position="96"/>
        <end position="115"/>
    </location>
</feature>
<gene>
    <name evidence="3" type="ORF">SAMN05216574_10119</name>
</gene>
<evidence type="ECO:0000256" key="1">
    <source>
        <dbReference type="SAM" id="MobiDB-lite"/>
    </source>
</evidence>
<evidence type="ECO:0008006" key="5">
    <source>
        <dbReference type="Google" id="ProtNLM"/>
    </source>
</evidence>
<sequence>MAALLRGQRRGGGLTPYAPPVQSPSAPVRRTPPAPAIAAAVLALLSAFVPAVFALAALAFSGGELEGPDWLLIAVPVLLVLGLLVGGLLLLLGRSWLVLALSAGLLTALLLYGYASGGWGAGAFGVFVVLVPLLTTVLAVLPRVRSWVAARRTAP</sequence>
<keyword evidence="2" id="KW-0472">Membrane</keyword>
<dbReference type="AlphaFoldDB" id="A0A1I1VSE0"/>
<feature type="transmembrane region" description="Helical" evidence="2">
    <location>
        <begin position="70"/>
        <end position="91"/>
    </location>
</feature>
<name>A0A1I1VSE0_9ACTN</name>
<feature type="region of interest" description="Disordered" evidence="1">
    <location>
        <begin position="1"/>
        <end position="27"/>
    </location>
</feature>
<evidence type="ECO:0000313" key="3">
    <source>
        <dbReference type="EMBL" id="SFD83943.1"/>
    </source>
</evidence>
<accession>A0A1I1VSE0</accession>
<keyword evidence="2" id="KW-1133">Transmembrane helix</keyword>
<proteinExistence type="predicted"/>
<evidence type="ECO:0000256" key="2">
    <source>
        <dbReference type="SAM" id="Phobius"/>
    </source>
</evidence>
<dbReference type="STRING" id="1798228.SAMN05216574_10119"/>
<organism evidence="3 4">
    <name type="scientific">Blastococcus tunisiensis</name>
    <dbReference type="NCBI Taxonomy" id="1798228"/>
    <lineage>
        <taxon>Bacteria</taxon>
        <taxon>Bacillati</taxon>
        <taxon>Actinomycetota</taxon>
        <taxon>Actinomycetes</taxon>
        <taxon>Geodermatophilales</taxon>
        <taxon>Geodermatophilaceae</taxon>
        <taxon>Blastococcus</taxon>
    </lineage>
</organism>
<evidence type="ECO:0000313" key="4">
    <source>
        <dbReference type="Proteomes" id="UP000198589"/>
    </source>
</evidence>
<feature type="transmembrane region" description="Helical" evidence="2">
    <location>
        <begin position="36"/>
        <end position="58"/>
    </location>
</feature>
<protein>
    <recommendedName>
        <fullName evidence="5">Tryptophan-associated transmembrane protein (Trp_oprn_chp)</fullName>
    </recommendedName>
</protein>
<reference evidence="4" key="1">
    <citation type="submission" date="2016-10" db="EMBL/GenBank/DDBJ databases">
        <authorList>
            <person name="Varghese N."/>
            <person name="Submissions S."/>
        </authorList>
    </citation>
    <scope>NUCLEOTIDE SEQUENCE [LARGE SCALE GENOMIC DNA]</scope>
    <source>
        <strain evidence="4">DSM 46838</strain>
    </source>
</reference>
<dbReference type="EMBL" id="FOND01000001">
    <property type="protein sequence ID" value="SFD83943.1"/>
    <property type="molecule type" value="Genomic_DNA"/>
</dbReference>